<evidence type="ECO:0000313" key="1">
    <source>
        <dbReference type="EMBL" id="CAE7015610.1"/>
    </source>
</evidence>
<proteinExistence type="predicted"/>
<protein>
    <submittedName>
        <fullName evidence="1">Uncharacterized protein</fullName>
    </submittedName>
</protein>
<gene>
    <name evidence="1" type="ORF">PTTW11_02828</name>
</gene>
<evidence type="ECO:0000313" key="2">
    <source>
        <dbReference type="Proteomes" id="UP000472372"/>
    </source>
</evidence>
<dbReference type="AlphaFoldDB" id="A0A6S6VC70"/>
<accession>A0A6S6VC70</accession>
<dbReference type="EMBL" id="HG992978">
    <property type="protein sequence ID" value="CAE7015610.1"/>
    <property type="molecule type" value="Genomic_DNA"/>
</dbReference>
<sequence length="219" mass="24902">MFRESINVENACVDSNQLKYVCRTFHGDVKGRTLFFNDITFQRHTEEQPSALAQFNAFLEQCSESNKRLISTVYLRSKIPNVGSYGDASEMSIPDDLPLPVSYPLDIALFQNIAQYCLDFPRATVLIRLNGFADGNNKISYRALGKIYWIITFLCGGRITWPYECLQEPYEWMRNLKPMVPSLPGNLRFMPNHDTTEGDMSAQIAALSSLRIGQELAEP</sequence>
<name>A0A6S6VC70_9PLEO</name>
<reference evidence="1" key="1">
    <citation type="submission" date="2021-02" db="EMBL/GenBank/DDBJ databases">
        <authorList>
            <person name="Syme A R."/>
            <person name="Syme A R."/>
            <person name="Moolhuijzen P."/>
        </authorList>
    </citation>
    <scope>NUCLEOTIDE SEQUENCE</scope>
    <source>
        <strain evidence="1">W1-1</strain>
    </source>
</reference>
<organism evidence="1 2">
    <name type="scientific">Pyrenophora teres f. teres</name>
    <dbReference type="NCBI Taxonomy" id="97479"/>
    <lineage>
        <taxon>Eukaryota</taxon>
        <taxon>Fungi</taxon>
        <taxon>Dikarya</taxon>
        <taxon>Ascomycota</taxon>
        <taxon>Pezizomycotina</taxon>
        <taxon>Dothideomycetes</taxon>
        <taxon>Pleosporomycetidae</taxon>
        <taxon>Pleosporales</taxon>
        <taxon>Pleosporineae</taxon>
        <taxon>Pleosporaceae</taxon>
        <taxon>Pyrenophora</taxon>
    </lineage>
</organism>
<dbReference type="Proteomes" id="UP000472372">
    <property type="component" value="Chromosome 2"/>
</dbReference>